<dbReference type="EMBL" id="BMHH01000010">
    <property type="protein sequence ID" value="GGA96773.1"/>
    <property type="molecule type" value="Genomic_DNA"/>
</dbReference>
<gene>
    <name evidence="4" type="ORF">GCM10011491_26380</name>
</gene>
<proteinExistence type="predicted"/>
<comment type="caution">
    <text evidence="4">The sequence shown here is derived from an EMBL/GenBank/DDBJ whole genome shotgun (WGS) entry which is preliminary data.</text>
</comment>
<keyword evidence="5" id="KW-1185">Reference proteome</keyword>
<keyword evidence="1" id="KW-0808">Transferase</keyword>
<dbReference type="PANTHER" id="PTHR43877:SF1">
    <property type="entry name" value="ACETYLTRANSFERASE"/>
    <property type="match status" value="1"/>
</dbReference>
<dbReference type="Proteomes" id="UP000646478">
    <property type="component" value="Unassembled WGS sequence"/>
</dbReference>
<dbReference type="AlphaFoldDB" id="A0A916SFL3"/>
<dbReference type="PROSITE" id="PS51186">
    <property type="entry name" value="GNAT"/>
    <property type="match status" value="1"/>
</dbReference>
<dbReference type="RefSeq" id="WP_188824652.1">
    <property type="nucleotide sequence ID" value="NZ_BMHH01000010.1"/>
</dbReference>
<dbReference type="PANTHER" id="PTHR43877">
    <property type="entry name" value="AMINOALKYLPHOSPHONATE N-ACETYLTRANSFERASE-RELATED-RELATED"/>
    <property type="match status" value="1"/>
</dbReference>
<reference evidence="4" key="2">
    <citation type="submission" date="2020-09" db="EMBL/GenBank/DDBJ databases">
        <authorList>
            <person name="Sun Q."/>
            <person name="Zhou Y."/>
        </authorList>
    </citation>
    <scope>NUCLEOTIDE SEQUENCE</scope>
    <source>
        <strain evidence="4">CGMCC 1.15082</strain>
    </source>
</reference>
<evidence type="ECO:0000313" key="4">
    <source>
        <dbReference type="EMBL" id="GGA96773.1"/>
    </source>
</evidence>
<evidence type="ECO:0000259" key="3">
    <source>
        <dbReference type="PROSITE" id="PS51186"/>
    </source>
</evidence>
<reference evidence="4" key="1">
    <citation type="journal article" date="2014" name="Int. J. Syst. Evol. Microbiol.">
        <title>Complete genome sequence of Corynebacterium casei LMG S-19264T (=DSM 44701T), isolated from a smear-ripened cheese.</title>
        <authorList>
            <consortium name="US DOE Joint Genome Institute (JGI-PGF)"/>
            <person name="Walter F."/>
            <person name="Albersmeier A."/>
            <person name="Kalinowski J."/>
            <person name="Ruckert C."/>
        </authorList>
    </citation>
    <scope>NUCLEOTIDE SEQUENCE</scope>
    <source>
        <strain evidence="4">CGMCC 1.15082</strain>
    </source>
</reference>
<dbReference type="SUPFAM" id="SSF55729">
    <property type="entry name" value="Acyl-CoA N-acyltransferases (Nat)"/>
    <property type="match status" value="1"/>
</dbReference>
<keyword evidence="2" id="KW-0012">Acyltransferase</keyword>
<evidence type="ECO:0000313" key="5">
    <source>
        <dbReference type="Proteomes" id="UP000646478"/>
    </source>
</evidence>
<dbReference type="InterPro" id="IPR016181">
    <property type="entry name" value="Acyl_CoA_acyltransferase"/>
</dbReference>
<evidence type="ECO:0000256" key="1">
    <source>
        <dbReference type="ARBA" id="ARBA00022679"/>
    </source>
</evidence>
<dbReference type="InterPro" id="IPR000182">
    <property type="entry name" value="GNAT_dom"/>
</dbReference>
<name>A0A916SFL3_9HYPH</name>
<dbReference type="CDD" id="cd04301">
    <property type="entry name" value="NAT_SF"/>
    <property type="match status" value="1"/>
</dbReference>
<feature type="domain" description="N-acetyltransferase" evidence="3">
    <location>
        <begin position="1"/>
        <end position="164"/>
    </location>
</feature>
<accession>A0A916SFL3</accession>
<organism evidence="4 5">
    <name type="scientific">Brucella endophytica</name>
    <dbReference type="NCBI Taxonomy" id="1963359"/>
    <lineage>
        <taxon>Bacteria</taxon>
        <taxon>Pseudomonadati</taxon>
        <taxon>Pseudomonadota</taxon>
        <taxon>Alphaproteobacteria</taxon>
        <taxon>Hyphomicrobiales</taxon>
        <taxon>Brucellaceae</taxon>
        <taxon>Brucella/Ochrobactrum group</taxon>
        <taxon>Brucella</taxon>
    </lineage>
</organism>
<evidence type="ECO:0000256" key="2">
    <source>
        <dbReference type="ARBA" id="ARBA00023315"/>
    </source>
</evidence>
<dbReference type="InterPro" id="IPR050832">
    <property type="entry name" value="Bact_Acetyltransf"/>
</dbReference>
<dbReference type="Gene3D" id="3.40.630.30">
    <property type="match status" value="1"/>
</dbReference>
<dbReference type="GO" id="GO:0016747">
    <property type="term" value="F:acyltransferase activity, transferring groups other than amino-acyl groups"/>
    <property type="evidence" value="ECO:0007669"/>
    <property type="project" value="InterPro"/>
</dbReference>
<protein>
    <submittedName>
        <fullName evidence="4">N-acetyltransferase</fullName>
    </submittedName>
</protein>
<dbReference type="Pfam" id="PF00583">
    <property type="entry name" value="Acetyltransf_1"/>
    <property type="match status" value="1"/>
</dbReference>
<sequence>MIRRAEIGDASSLAAVGLEVWLHTYIRDGVSAFFADYALAHFTAARFEEILSRENEHIWVAQGAAGIVGFAHVLEGATAPVAGCSDVEISTLYVQPRHQNNGAGWRLLDAALAHCASTGKPDVWLTVNAENQRAIDFYLRNGFKKAGETLFRIGNQAYPNHVLQFTFQG</sequence>